<dbReference type="GO" id="GO:0046914">
    <property type="term" value="F:transition metal ion binding"/>
    <property type="evidence" value="ECO:0007669"/>
    <property type="project" value="InterPro"/>
</dbReference>
<sequence>MTDASQYLLVCYLAAEDGAESVSPGYVADELDRSPAVATETLQRLAEEGYLTYEPYDGATLTASGRETAAELYESYAVLATFFRDILELEDPEREAMALAGSVSTLVTERVADTLLETEDADSVDVPARQSTTENR</sequence>
<comment type="caution">
    <text evidence="3">The sequence shown here is derived from an EMBL/GenBank/DDBJ whole genome shotgun (WGS) entry which is preliminary data.</text>
</comment>
<dbReference type="PROSITE" id="PS50944">
    <property type="entry name" value="HTH_DTXR"/>
    <property type="match status" value="1"/>
</dbReference>
<dbReference type="Proteomes" id="UP001154061">
    <property type="component" value="Unassembled WGS sequence"/>
</dbReference>
<dbReference type="Pfam" id="PF01325">
    <property type="entry name" value="Fe_dep_repress"/>
    <property type="match status" value="1"/>
</dbReference>
<dbReference type="InterPro" id="IPR036390">
    <property type="entry name" value="WH_DNA-bd_sf"/>
</dbReference>
<evidence type="ECO:0000313" key="3">
    <source>
        <dbReference type="EMBL" id="MDF9745528.1"/>
    </source>
</evidence>
<dbReference type="SMART" id="SM00529">
    <property type="entry name" value="HTH_DTXR"/>
    <property type="match status" value="1"/>
</dbReference>
<feature type="region of interest" description="Disordered" evidence="1">
    <location>
        <begin position="117"/>
        <end position="136"/>
    </location>
</feature>
<accession>A0A9Q4L297</accession>
<evidence type="ECO:0000256" key="1">
    <source>
        <dbReference type="SAM" id="MobiDB-lite"/>
    </source>
</evidence>
<dbReference type="GO" id="GO:0003700">
    <property type="term" value="F:DNA-binding transcription factor activity"/>
    <property type="evidence" value="ECO:0007669"/>
    <property type="project" value="InterPro"/>
</dbReference>
<evidence type="ECO:0000313" key="4">
    <source>
        <dbReference type="Proteomes" id="UP001154061"/>
    </source>
</evidence>
<name>A0A9Q4L297_9EURY</name>
<dbReference type="InterPro" id="IPR050536">
    <property type="entry name" value="DtxR_MntR_Metal-Reg"/>
</dbReference>
<protein>
    <submittedName>
        <fullName evidence="3">Metal-dependent transcriptional regulator</fullName>
    </submittedName>
</protein>
<feature type="domain" description="HTH dtxR-type" evidence="2">
    <location>
        <begin position="1"/>
        <end position="62"/>
    </location>
</feature>
<dbReference type="AlphaFoldDB" id="A0A9Q4L297"/>
<dbReference type="PANTHER" id="PTHR33238">
    <property type="entry name" value="IRON (METAL) DEPENDENT REPRESSOR, DTXR FAMILY"/>
    <property type="match status" value="1"/>
</dbReference>
<dbReference type="RefSeq" id="WP_277521013.1">
    <property type="nucleotide sequence ID" value="NZ_JAMQOT010000002.1"/>
</dbReference>
<dbReference type="EMBL" id="JAMQOT010000002">
    <property type="protein sequence ID" value="MDF9745528.1"/>
    <property type="molecule type" value="Genomic_DNA"/>
</dbReference>
<keyword evidence="4" id="KW-1185">Reference proteome</keyword>
<proteinExistence type="predicted"/>
<dbReference type="InterPro" id="IPR022689">
    <property type="entry name" value="Iron_dep_repressor"/>
</dbReference>
<dbReference type="InterPro" id="IPR022687">
    <property type="entry name" value="HTH_DTXR"/>
</dbReference>
<dbReference type="PANTHER" id="PTHR33238:SF7">
    <property type="entry name" value="IRON-DEPENDENT TRANSCRIPTIONAL REGULATOR"/>
    <property type="match status" value="1"/>
</dbReference>
<dbReference type="Gene3D" id="1.10.10.10">
    <property type="entry name" value="Winged helix-like DNA-binding domain superfamily/Winged helix DNA-binding domain"/>
    <property type="match status" value="1"/>
</dbReference>
<dbReference type="InterPro" id="IPR036388">
    <property type="entry name" value="WH-like_DNA-bd_sf"/>
</dbReference>
<organism evidence="3 4">
    <name type="scientific">Natrinema salsiterrestre</name>
    <dbReference type="NCBI Taxonomy" id="2950540"/>
    <lineage>
        <taxon>Archaea</taxon>
        <taxon>Methanobacteriati</taxon>
        <taxon>Methanobacteriota</taxon>
        <taxon>Stenosarchaea group</taxon>
        <taxon>Halobacteria</taxon>
        <taxon>Halobacteriales</taxon>
        <taxon>Natrialbaceae</taxon>
        <taxon>Natrinema</taxon>
    </lineage>
</organism>
<dbReference type="SUPFAM" id="SSF46785">
    <property type="entry name" value="Winged helix' DNA-binding domain"/>
    <property type="match status" value="1"/>
</dbReference>
<reference evidence="3" key="1">
    <citation type="submission" date="2022-06" db="EMBL/GenBank/DDBJ databases">
        <title>Natrinema sp. a new haloarchaeum isolate from saline soil.</title>
        <authorList>
            <person name="Strakova D."/>
            <person name="Galisteo C."/>
            <person name="Sanchez-Porro C."/>
            <person name="Ventosa A."/>
        </authorList>
    </citation>
    <scope>NUCLEOTIDE SEQUENCE</scope>
    <source>
        <strain evidence="3">S1CR25-10</strain>
    </source>
</reference>
<dbReference type="GO" id="GO:0003677">
    <property type="term" value="F:DNA binding"/>
    <property type="evidence" value="ECO:0007669"/>
    <property type="project" value="InterPro"/>
</dbReference>
<evidence type="ECO:0000259" key="2">
    <source>
        <dbReference type="PROSITE" id="PS50944"/>
    </source>
</evidence>
<gene>
    <name evidence="3" type="ORF">NDI89_08005</name>
</gene>